<dbReference type="GO" id="GO:0006914">
    <property type="term" value="P:autophagy"/>
    <property type="evidence" value="ECO:0007669"/>
    <property type="project" value="TreeGrafter"/>
</dbReference>
<dbReference type="OrthoDB" id="5325112at2759"/>
<keyword evidence="2" id="KW-0675">Receptor</keyword>
<evidence type="ECO:0000313" key="3">
    <source>
        <dbReference type="Proteomes" id="UP000053831"/>
    </source>
</evidence>
<dbReference type="GO" id="GO:0034058">
    <property type="term" value="P:endosomal vesicle fusion"/>
    <property type="evidence" value="ECO:0007669"/>
    <property type="project" value="TreeGrafter"/>
</dbReference>
<dbReference type="AlphaFoldDB" id="A0A0M8MZ08"/>
<evidence type="ECO:0000313" key="2">
    <source>
        <dbReference type="EMBL" id="KOS17254.1"/>
    </source>
</evidence>
<dbReference type="GO" id="GO:0005737">
    <property type="term" value="C:cytoplasm"/>
    <property type="evidence" value="ECO:0007669"/>
    <property type="project" value="TreeGrafter"/>
</dbReference>
<accession>A0A0M8MZ08</accession>
<dbReference type="EMBL" id="LGSR01000026">
    <property type="protein sequence ID" value="KOS17254.1"/>
    <property type="molecule type" value="Genomic_DNA"/>
</dbReference>
<dbReference type="Proteomes" id="UP000053831">
    <property type="component" value="Unassembled WGS sequence"/>
</dbReference>
<organism evidence="2 3">
    <name type="scientific">Escovopsis weberi</name>
    <dbReference type="NCBI Taxonomy" id="150374"/>
    <lineage>
        <taxon>Eukaryota</taxon>
        <taxon>Fungi</taxon>
        <taxon>Dikarya</taxon>
        <taxon>Ascomycota</taxon>
        <taxon>Pezizomycotina</taxon>
        <taxon>Sordariomycetes</taxon>
        <taxon>Hypocreomycetidae</taxon>
        <taxon>Hypocreales</taxon>
        <taxon>Hypocreaceae</taxon>
        <taxon>Escovopsis</taxon>
    </lineage>
</organism>
<evidence type="ECO:0000256" key="1">
    <source>
        <dbReference type="SAM" id="SignalP"/>
    </source>
</evidence>
<keyword evidence="1" id="KW-0732">Signal</keyword>
<feature type="signal peptide" evidence="1">
    <location>
        <begin position="1"/>
        <end position="23"/>
    </location>
</feature>
<reference evidence="2 3" key="1">
    <citation type="submission" date="2015-07" db="EMBL/GenBank/DDBJ databases">
        <title>The genome of the fungus Escovopsis weberi, a specialized disease agent of ant agriculture.</title>
        <authorList>
            <person name="de Man T.J."/>
            <person name="Stajich J.E."/>
            <person name="Kubicek C.P."/>
            <person name="Chenthamara K."/>
            <person name="Atanasova L."/>
            <person name="Druzhinina I.S."/>
            <person name="Birnbaum S."/>
            <person name="Barribeau S.M."/>
            <person name="Teiling C."/>
            <person name="Suen G."/>
            <person name="Currie C."/>
            <person name="Gerardo N.M."/>
        </authorList>
    </citation>
    <scope>NUCLEOTIDE SEQUENCE [LARGE SCALE GENOMIC DNA]</scope>
</reference>
<dbReference type="InterPro" id="IPR032914">
    <property type="entry name" value="Vam6/VPS39/TRAP1"/>
</dbReference>
<comment type="caution">
    <text evidence="2">The sequence shown here is derived from an EMBL/GenBank/DDBJ whole genome shotgun (WGS) entry which is preliminary data.</text>
</comment>
<dbReference type="PANTHER" id="PTHR12894:SF27">
    <property type="entry name" value="TRANSFORMING GROWTH FACTOR-BETA RECEPTOR-ASSOCIATED PROTEIN 1"/>
    <property type="match status" value="1"/>
</dbReference>
<dbReference type="GO" id="GO:0016020">
    <property type="term" value="C:membrane"/>
    <property type="evidence" value="ECO:0007669"/>
    <property type="project" value="TreeGrafter"/>
</dbReference>
<feature type="chain" id="PRO_5005818799" evidence="1">
    <location>
        <begin position="24"/>
        <end position="550"/>
    </location>
</feature>
<name>A0A0M8MZ08_ESCWE</name>
<sequence>MSYIQQKAGIFLLIELLLSPAGGDFSDFELAKIEEVLVESKLDPRVVLSLIPGIRNEIIEGRQGIWIYGGVKKAPETLLQSNAFLSRTMEGIRGLQPKLLYLLKRYLQAWRKLKGFGSVSVEAEVFRTVDAALLLILLEIDRESPKGRGRPGTPRAELNELVDGGMESFERAITLLQAYHRLFVLSRLYQSRKMSAEVLATWRRIIEGEEDDGQELQDGEQRVRDYLTKIGNRALVQEYGLWLANRSPKLGVQVFAEDRGKIRFEPTTAIELLRHEAPGAVRYYLEHLVFAKGHSAHVGELITYYLDVVIGDLQSPASRERVLGAYDAYRALQAPKPTYRHFLAENAADDDEAWQSRLRLLQLLGGAHGYDGAAIRERLSSLEEDLLVPESIILSGRERKHEDALRLLVHKLGDYDTAVAYCLRGGASIYAPASGHAHAAFRPDEQRRLFLVVLGEFLVIDDVSDRVQQTGALLERFGGWFEVGDVLRLVPDSWSADIFGGFLVGALRRLVAEKHESVLTRALSGAQNLRVSYDLVVKVDEKGPKIEMPE</sequence>
<dbReference type="PANTHER" id="PTHR12894">
    <property type="entry name" value="CNH DOMAIN CONTAINING"/>
    <property type="match status" value="1"/>
</dbReference>
<protein>
    <submittedName>
        <fullName evidence="2">Transforming growth factor-beta receptor-associated protein 1</fullName>
    </submittedName>
</protein>
<dbReference type="STRING" id="150374.A0A0M8MZ08"/>
<gene>
    <name evidence="2" type="ORF">ESCO_006383</name>
</gene>
<keyword evidence="3" id="KW-1185">Reference proteome</keyword>
<proteinExistence type="predicted"/>